<comment type="subcellular location">
    <subcellularLocation>
        <location evidence="8">Cell inner membrane</location>
    </subcellularLocation>
    <subcellularLocation>
        <location evidence="1">Membrane</location>
    </subcellularLocation>
</comment>
<dbReference type="SUPFAM" id="SSF81343">
    <property type="entry name" value="Fumarate reductase respiratory complex transmembrane subunits"/>
    <property type="match status" value="1"/>
</dbReference>
<gene>
    <name evidence="11" type="ORF">IMC76_00365</name>
</gene>
<evidence type="ECO:0000256" key="7">
    <source>
        <dbReference type="ARBA" id="ARBA00023136"/>
    </source>
</evidence>
<dbReference type="NCBIfam" id="NF010072">
    <property type="entry name" value="PRK13553.1"/>
    <property type="match status" value="1"/>
</dbReference>
<evidence type="ECO:0000256" key="8">
    <source>
        <dbReference type="PIRNR" id="PIRNR000177"/>
    </source>
</evidence>
<evidence type="ECO:0000313" key="11">
    <source>
        <dbReference type="EMBL" id="QOQ87315.1"/>
    </source>
</evidence>
<dbReference type="PIRSF" id="PIRSF000177">
    <property type="entry name" value="Fumar_rd_cyt_b"/>
    <property type="match status" value="1"/>
</dbReference>
<feature type="transmembrane region" description="Helical" evidence="10">
    <location>
        <begin position="161"/>
        <end position="181"/>
    </location>
</feature>
<dbReference type="GO" id="GO:0006099">
    <property type="term" value="P:tricarboxylic acid cycle"/>
    <property type="evidence" value="ECO:0007669"/>
    <property type="project" value="UniProtKB-UniRule"/>
</dbReference>
<reference evidence="11 12" key="1">
    <citation type="submission" date="2020-10" db="EMBL/GenBank/DDBJ databases">
        <title>Campylobacter and Helicobacter PacBio genomes.</title>
        <authorList>
            <person name="Lane C."/>
        </authorList>
    </citation>
    <scope>NUCLEOTIDE SEQUENCE [LARGE SCALE GENOMIC DNA]</scope>
    <source>
        <strain evidence="11 12">2016D-0077</strain>
    </source>
</reference>
<evidence type="ECO:0000256" key="5">
    <source>
        <dbReference type="ARBA" id="ARBA00022989"/>
    </source>
</evidence>
<sequence>MEARIEGFLGKSVEGKKSRLPACQDKAQSLTGLILAAFMVCHMLFTGSIVFGKRAFEGVVSFAEPFGMTWITNFIAFVILVIFMVHAFLGMRKFPANYRAYQAFKAHKIRFGHLDTTLWWFQFITGFLLFFTASAHIITIIFSEPITANLSIARFANLHLFYLLLLIVTVTHASIGTYRLIMKWYSIEGSKKDEMIEKRAKIKKINFIIWGALFAFSVIADIVWLAK</sequence>
<protein>
    <recommendedName>
        <fullName evidence="8">Fumarate reductase cytochrome b subunit</fullName>
    </recommendedName>
</protein>
<keyword evidence="8" id="KW-0249">Electron transport</keyword>
<keyword evidence="5 10" id="KW-1133">Transmembrane helix</keyword>
<evidence type="ECO:0000313" key="12">
    <source>
        <dbReference type="Proteomes" id="UP000594749"/>
    </source>
</evidence>
<feature type="transmembrane region" description="Helical" evidence="10">
    <location>
        <begin position="70"/>
        <end position="89"/>
    </location>
</feature>
<keyword evidence="12" id="KW-1185">Reference proteome</keyword>
<feature type="transmembrane region" description="Helical" evidence="10">
    <location>
        <begin position="118"/>
        <end position="141"/>
    </location>
</feature>
<keyword evidence="8" id="KW-0813">Transport</keyword>
<feature type="transmembrane region" description="Helical" evidence="10">
    <location>
        <begin position="205"/>
        <end position="226"/>
    </location>
</feature>
<evidence type="ECO:0000256" key="1">
    <source>
        <dbReference type="ARBA" id="ARBA00004370"/>
    </source>
</evidence>
<feature type="binding site" description="axial binding residue" evidence="9">
    <location>
        <position position="42"/>
    </location>
    <ligand>
        <name>heme b</name>
        <dbReference type="ChEBI" id="CHEBI:60344"/>
        <label>bD</label>
    </ligand>
    <ligandPart>
        <name>Fe</name>
        <dbReference type="ChEBI" id="CHEBI:18248"/>
    </ligandPart>
</feature>
<proteinExistence type="predicted"/>
<dbReference type="EMBL" id="CP063078">
    <property type="protein sequence ID" value="QOQ87315.1"/>
    <property type="molecule type" value="Genomic_DNA"/>
</dbReference>
<evidence type="ECO:0000256" key="2">
    <source>
        <dbReference type="ARBA" id="ARBA00022617"/>
    </source>
</evidence>
<keyword evidence="8" id="KW-0816">Tricarboxylic acid cycle</keyword>
<feature type="binding site" description="axial binding residue" evidence="9">
    <location>
        <position position="136"/>
    </location>
    <ligand>
        <name>heme b</name>
        <dbReference type="ChEBI" id="CHEBI:60344"/>
        <label>bD</label>
    </ligand>
    <ligandPart>
        <name>Fe</name>
        <dbReference type="ChEBI" id="CHEBI:18248"/>
    </ligandPart>
</feature>
<dbReference type="AlphaFoldDB" id="A0A7M1LII8"/>
<dbReference type="InterPro" id="IPR004224">
    <property type="entry name" value="Fum_red_B_TM"/>
</dbReference>
<feature type="binding site" description="axial binding residue" evidence="9">
    <location>
        <position position="86"/>
    </location>
    <ligand>
        <name>heme b</name>
        <dbReference type="ChEBI" id="CHEBI:60344"/>
        <label>bD</label>
    </ligand>
    <ligandPart>
        <name>Fe</name>
        <dbReference type="ChEBI" id="CHEBI:18248"/>
    </ligandPart>
</feature>
<keyword evidence="4 8" id="KW-0479">Metal-binding</keyword>
<dbReference type="GO" id="GO:0046872">
    <property type="term" value="F:metal ion binding"/>
    <property type="evidence" value="ECO:0007669"/>
    <property type="project" value="UniProtKB-UniRule"/>
</dbReference>
<feature type="binding site" description="axial binding residue" evidence="9">
    <location>
        <position position="172"/>
    </location>
    <ligand>
        <name>heme b</name>
        <dbReference type="ChEBI" id="CHEBI:60344"/>
        <label>bD</label>
    </ligand>
    <ligandPart>
        <name>Fe</name>
        <dbReference type="ChEBI" id="CHEBI:18248"/>
    </ligandPart>
</feature>
<dbReference type="GO" id="GO:0005886">
    <property type="term" value="C:plasma membrane"/>
    <property type="evidence" value="ECO:0007669"/>
    <property type="project" value="UniProtKB-SubCell"/>
</dbReference>
<feature type="transmembrane region" description="Helical" evidence="10">
    <location>
        <begin position="29"/>
        <end position="50"/>
    </location>
</feature>
<keyword evidence="7 8" id="KW-0472">Membrane</keyword>
<dbReference type="OrthoDB" id="5345350at2"/>
<keyword evidence="6 8" id="KW-0408">Iron</keyword>
<organism evidence="11 12">
    <name type="scientific">Campylobacter corcagiensis</name>
    <dbReference type="NCBI Taxonomy" id="1448857"/>
    <lineage>
        <taxon>Bacteria</taxon>
        <taxon>Pseudomonadati</taxon>
        <taxon>Campylobacterota</taxon>
        <taxon>Epsilonproteobacteria</taxon>
        <taxon>Campylobacterales</taxon>
        <taxon>Campylobacteraceae</taxon>
        <taxon>Campylobacter</taxon>
    </lineage>
</organism>
<accession>A0A7M1LII8</accession>
<evidence type="ECO:0000256" key="6">
    <source>
        <dbReference type="ARBA" id="ARBA00023004"/>
    </source>
</evidence>
<name>A0A7M1LII8_9BACT</name>
<keyword evidence="3 10" id="KW-0812">Transmembrane</keyword>
<dbReference type="RefSeq" id="WP_025803883.1">
    <property type="nucleotide sequence ID" value="NZ_CP053842.1"/>
</dbReference>
<keyword evidence="2 8" id="KW-0349">Heme</keyword>
<evidence type="ECO:0000256" key="3">
    <source>
        <dbReference type="ARBA" id="ARBA00022692"/>
    </source>
</evidence>
<dbReference type="Pfam" id="PF01127">
    <property type="entry name" value="Sdh_cyt"/>
    <property type="match status" value="1"/>
</dbReference>
<evidence type="ECO:0000256" key="9">
    <source>
        <dbReference type="PIRSR" id="PIRSR000177-1"/>
    </source>
</evidence>
<dbReference type="Gene3D" id="1.20.1300.10">
    <property type="entry name" value="Fumarate reductase/succinate dehydrogenase, transmembrane subunit"/>
    <property type="match status" value="1"/>
</dbReference>
<dbReference type="InterPro" id="IPR000701">
    <property type="entry name" value="SuccDH_FuR_B_TM-su"/>
</dbReference>
<evidence type="ECO:0000256" key="10">
    <source>
        <dbReference type="SAM" id="Phobius"/>
    </source>
</evidence>
<keyword evidence="8" id="KW-1003">Cell membrane</keyword>
<dbReference type="InterPro" id="IPR034804">
    <property type="entry name" value="SQR/QFR_C/D"/>
</dbReference>
<evidence type="ECO:0000256" key="4">
    <source>
        <dbReference type="ARBA" id="ARBA00022723"/>
    </source>
</evidence>
<dbReference type="Proteomes" id="UP000594749">
    <property type="component" value="Chromosome"/>
</dbReference>
<comment type="function">
    <text evidence="8">The fumarate reductase enzyme complex is required for fumarate respiration. This subunit anchors the complex in the membrane and binds a diheme cytochrome b.</text>
</comment>